<dbReference type="RefSeq" id="WP_345063577.1">
    <property type="nucleotide sequence ID" value="NZ_BAABCN010000002.1"/>
</dbReference>
<name>A0ABP7KB66_9MICO</name>
<keyword evidence="2" id="KW-1185">Reference proteome</keyword>
<evidence type="ECO:0000313" key="2">
    <source>
        <dbReference type="Proteomes" id="UP001501803"/>
    </source>
</evidence>
<protein>
    <submittedName>
        <fullName evidence="1">Uncharacterized protein</fullName>
    </submittedName>
</protein>
<organism evidence="1 2">
    <name type="scientific">Leifsonia kafniensis</name>
    <dbReference type="NCBI Taxonomy" id="475957"/>
    <lineage>
        <taxon>Bacteria</taxon>
        <taxon>Bacillati</taxon>
        <taxon>Actinomycetota</taxon>
        <taxon>Actinomycetes</taxon>
        <taxon>Micrococcales</taxon>
        <taxon>Microbacteriaceae</taxon>
        <taxon>Leifsonia</taxon>
    </lineage>
</organism>
<proteinExistence type="predicted"/>
<dbReference type="Proteomes" id="UP001501803">
    <property type="component" value="Unassembled WGS sequence"/>
</dbReference>
<sequence length="88" mass="9774">MIREYTERGLKLYAAIAEPASWSVPAEPRTPAKAVEWETFINAASHLATGRRSIIGGGAWENKAQSFAEHMTSVAWDRLVAVSSDWRN</sequence>
<reference evidence="2" key="1">
    <citation type="journal article" date="2019" name="Int. J. Syst. Evol. Microbiol.">
        <title>The Global Catalogue of Microorganisms (GCM) 10K type strain sequencing project: providing services to taxonomists for standard genome sequencing and annotation.</title>
        <authorList>
            <consortium name="The Broad Institute Genomics Platform"/>
            <consortium name="The Broad Institute Genome Sequencing Center for Infectious Disease"/>
            <person name="Wu L."/>
            <person name="Ma J."/>
        </authorList>
    </citation>
    <scope>NUCLEOTIDE SEQUENCE [LARGE SCALE GENOMIC DNA]</scope>
    <source>
        <strain evidence="2">JCM 17021</strain>
    </source>
</reference>
<comment type="caution">
    <text evidence="1">The sequence shown here is derived from an EMBL/GenBank/DDBJ whole genome shotgun (WGS) entry which is preliminary data.</text>
</comment>
<evidence type="ECO:0000313" key="1">
    <source>
        <dbReference type="EMBL" id="GAA3871107.1"/>
    </source>
</evidence>
<dbReference type="EMBL" id="BAABCN010000002">
    <property type="protein sequence ID" value="GAA3871107.1"/>
    <property type="molecule type" value="Genomic_DNA"/>
</dbReference>
<accession>A0ABP7KB66</accession>
<gene>
    <name evidence="1" type="ORF">GCM10022381_12780</name>
</gene>